<evidence type="ECO:0000256" key="6">
    <source>
        <dbReference type="ARBA" id="ARBA00022679"/>
    </source>
</evidence>
<dbReference type="RefSeq" id="XP_033521660.1">
    <property type="nucleotide sequence ID" value="XM_033673309.1"/>
</dbReference>
<sequence>MPSTNDSARATGPSASVFSLLLAFRIVNALTLRTFFQPDEYFQSLEPAWQLAFGESSNAWITWEWRTQLRSSLHPALFAAIYRVAAGLADLCGLTPPIKAELLVVTPKVTQAVFAALLDCYTWKLAGKVHGRGSRAALATLALSVCSPWQWFCSTRTLSNCLETTLTSIALYHWPWYWHSNVSGRDSKKVELLVTDEQDFGPLTGLRLSLLLAALACVLRPTNALIWLSVSAPTLWQASNRLRSAVLACSATSDRLYYGVWTLPPVQFLYFNIAQSLAVFYGKNRPDYYFTEGLPLLLTTAVPFAIVGLWHALKGSLSRDPNVAVKSSGQSSTPERAIQHQTQQVILSRLAWTSLTMTITLSLISHKEVRFLYPILPFLHILSAQPLAAFLPRSAPTSHKATIFSLLTINLLLAGYTSQIHQRGVIDVLSHLRHKHELRHNLAASTQGTQPSNTTVAFLMPCHSTPWRSHLVHPSISAWALTCEPPLNMPLSDRATYLDEADQFYIKPGPTAWLRANMEDVQTVASGGSRSGQHWARQDPKFKRAYRREWPQNLVFFAQLEGELGEYLSASRYRECWRGFNSHFHDDSRRVGDVVVWCLDEA</sequence>
<keyword evidence="5 12" id="KW-0328">Glycosyltransferase</keyword>
<evidence type="ECO:0000256" key="1">
    <source>
        <dbReference type="ARBA" id="ARBA00004477"/>
    </source>
</evidence>
<name>A0A6A6A9D5_9PLEO</name>
<evidence type="ECO:0000256" key="4">
    <source>
        <dbReference type="ARBA" id="ARBA00022502"/>
    </source>
</evidence>
<evidence type="ECO:0000313" key="13">
    <source>
        <dbReference type="EMBL" id="KAF2127271.1"/>
    </source>
</evidence>
<keyword evidence="8 12" id="KW-0256">Endoplasmic reticulum</keyword>
<dbReference type="UniPathway" id="UPA00196"/>
<evidence type="ECO:0000256" key="3">
    <source>
        <dbReference type="ARBA" id="ARBA00006065"/>
    </source>
</evidence>
<dbReference type="PANTHER" id="PTHR22760">
    <property type="entry name" value="GLYCOSYLTRANSFERASE"/>
    <property type="match status" value="1"/>
</dbReference>
<protein>
    <recommendedName>
        <fullName evidence="12">Mannosyltransferase</fullName>
        <ecNumber evidence="12">2.4.1.-</ecNumber>
    </recommendedName>
</protein>
<comment type="similarity">
    <text evidence="3">Belongs to the glycosyltransferase 22 family. PIGB subfamily.</text>
</comment>
<comment type="function">
    <text evidence="11">Mannosyltransferase involved in glycosylphosphatidylinositol-anchor biosynthesis. Transfers the third mannose to Man2-GlcN-acyl-PI during GPI precursor assembly.</text>
</comment>
<evidence type="ECO:0000256" key="10">
    <source>
        <dbReference type="ARBA" id="ARBA00023136"/>
    </source>
</evidence>
<keyword evidence="4" id="KW-0337">GPI-anchor biosynthesis</keyword>
<comment type="pathway">
    <text evidence="2">Glycolipid biosynthesis; glycosylphosphatidylinositol-anchor biosynthesis.</text>
</comment>
<gene>
    <name evidence="13" type="ORF">P153DRAFT_63068</name>
</gene>
<dbReference type="EMBL" id="ML977511">
    <property type="protein sequence ID" value="KAF2127271.1"/>
    <property type="molecule type" value="Genomic_DNA"/>
</dbReference>
<evidence type="ECO:0000256" key="9">
    <source>
        <dbReference type="ARBA" id="ARBA00022989"/>
    </source>
</evidence>
<keyword evidence="10" id="KW-0472">Membrane</keyword>
<dbReference type="EC" id="2.4.1.-" evidence="12"/>
<proteinExistence type="inferred from homology"/>
<dbReference type="GeneID" id="54413741"/>
<evidence type="ECO:0000256" key="8">
    <source>
        <dbReference type="ARBA" id="ARBA00022824"/>
    </source>
</evidence>
<keyword evidence="7" id="KW-0812">Transmembrane</keyword>
<dbReference type="InterPro" id="IPR005599">
    <property type="entry name" value="GPI_mannosylTrfase"/>
</dbReference>
<evidence type="ECO:0000256" key="11">
    <source>
        <dbReference type="ARBA" id="ARBA00024708"/>
    </source>
</evidence>
<evidence type="ECO:0000256" key="2">
    <source>
        <dbReference type="ARBA" id="ARBA00004687"/>
    </source>
</evidence>
<keyword evidence="9" id="KW-1133">Transmembrane helix</keyword>
<dbReference type="GO" id="GO:0005789">
    <property type="term" value="C:endoplasmic reticulum membrane"/>
    <property type="evidence" value="ECO:0007669"/>
    <property type="project" value="UniProtKB-SubCell"/>
</dbReference>
<dbReference type="GO" id="GO:0006506">
    <property type="term" value="P:GPI anchor biosynthetic process"/>
    <property type="evidence" value="ECO:0007669"/>
    <property type="project" value="UniProtKB-UniPathway"/>
</dbReference>
<evidence type="ECO:0000256" key="5">
    <source>
        <dbReference type="ARBA" id="ARBA00022676"/>
    </source>
</evidence>
<dbReference type="GO" id="GO:0000026">
    <property type="term" value="F:alpha-1,2-mannosyltransferase activity"/>
    <property type="evidence" value="ECO:0007669"/>
    <property type="project" value="TreeGrafter"/>
</dbReference>
<dbReference type="AlphaFoldDB" id="A0A6A6A9D5"/>
<keyword evidence="6 13" id="KW-0808">Transferase</keyword>
<dbReference type="Proteomes" id="UP000799771">
    <property type="component" value="Unassembled WGS sequence"/>
</dbReference>
<keyword evidence="14" id="KW-1185">Reference proteome</keyword>
<evidence type="ECO:0000256" key="7">
    <source>
        <dbReference type="ARBA" id="ARBA00022692"/>
    </source>
</evidence>
<dbReference type="PANTHER" id="PTHR22760:SF4">
    <property type="entry name" value="GPI MANNOSYLTRANSFERASE 3"/>
    <property type="match status" value="1"/>
</dbReference>
<dbReference type="OrthoDB" id="416834at2759"/>
<evidence type="ECO:0000313" key="14">
    <source>
        <dbReference type="Proteomes" id="UP000799771"/>
    </source>
</evidence>
<dbReference type="Pfam" id="PF03901">
    <property type="entry name" value="Glyco_transf_22"/>
    <property type="match status" value="1"/>
</dbReference>
<evidence type="ECO:0000256" key="12">
    <source>
        <dbReference type="RuleBase" id="RU363075"/>
    </source>
</evidence>
<organism evidence="13 14">
    <name type="scientific">Dothidotthia symphoricarpi CBS 119687</name>
    <dbReference type="NCBI Taxonomy" id="1392245"/>
    <lineage>
        <taxon>Eukaryota</taxon>
        <taxon>Fungi</taxon>
        <taxon>Dikarya</taxon>
        <taxon>Ascomycota</taxon>
        <taxon>Pezizomycotina</taxon>
        <taxon>Dothideomycetes</taxon>
        <taxon>Pleosporomycetidae</taxon>
        <taxon>Pleosporales</taxon>
        <taxon>Dothidotthiaceae</taxon>
        <taxon>Dothidotthia</taxon>
    </lineage>
</organism>
<reference evidence="13" key="1">
    <citation type="journal article" date="2020" name="Stud. Mycol.">
        <title>101 Dothideomycetes genomes: a test case for predicting lifestyles and emergence of pathogens.</title>
        <authorList>
            <person name="Haridas S."/>
            <person name="Albert R."/>
            <person name="Binder M."/>
            <person name="Bloem J."/>
            <person name="Labutti K."/>
            <person name="Salamov A."/>
            <person name="Andreopoulos B."/>
            <person name="Baker S."/>
            <person name="Barry K."/>
            <person name="Bills G."/>
            <person name="Bluhm B."/>
            <person name="Cannon C."/>
            <person name="Castanera R."/>
            <person name="Culley D."/>
            <person name="Daum C."/>
            <person name="Ezra D."/>
            <person name="Gonzalez J."/>
            <person name="Henrissat B."/>
            <person name="Kuo A."/>
            <person name="Liang C."/>
            <person name="Lipzen A."/>
            <person name="Lutzoni F."/>
            <person name="Magnuson J."/>
            <person name="Mondo S."/>
            <person name="Nolan M."/>
            <person name="Ohm R."/>
            <person name="Pangilinan J."/>
            <person name="Park H.-J."/>
            <person name="Ramirez L."/>
            <person name="Alfaro M."/>
            <person name="Sun H."/>
            <person name="Tritt A."/>
            <person name="Yoshinaga Y."/>
            <person name="Zwiers L.-H."/>
            <person name="Turgeon B."/>
            <person name="Goodwin S."/>
            <person name="Spatafora J."/>
            <person name="Crous P."/>
            <person name="Grigoriev I."/>
        </authorList>
    </citation>
    <scope>NUCLEOTIDE SEQUENCE</scope>
    <source>
        <strain evidence="13">CBS 119687</strain>
    </source>
</reference>
<comment type="subcellular location">
    <subcellularLocation>
        <location evidence="1 12">Endoplasmic reticulum membrane</location>
        <topology evidence="1 12">Multi-pass membrane protein</topology>
    </subcellularLocation>
</comment>
<accession>A0A6A6A9D5</accession>